<evidence type="ECO:0000313" key="1">
    <source>
        <dbReference type="EMBL" id="DAF89025.1"/>
    </source>
</evidence>
<dbReference type="EMBL" id="BK016000">
    <property type="protein sequence ID" value="DAF89025.1"/>
    <property type="molecule type" value="Genomic_DNA"/>
</dbReference>
<sequence length="38" mass="4333">MCGLDGFAYAHNEKPCPVTIDKTIRYEGVQIVICNNYR</sequence>
<accession>A0A8S5U3H6</accession>
<protein>
    <submittedName>
        <fullName evidence="1">Uncharacterized protein</fullName>
    </submittedName>
</protein>
<reference evidence="1" key="1">
    <citation type="journal article" date="2021" name="Proc. Natl. Acad. Sci. U.S.A.">
        <title>A Catalog of Tens of Thousands of Viruses from Human Metagenomes Reveals Hidden Associations with Chronic Diseases.</title>
        <authorList>
            <person name="Tisza M.J."/>
            <person name="Buck C.B."/>
        </authorList>
    </citation>
    <scope>NUCLEOTIDE SEQUENCE</scope>
    <source>
        <strain evidence="1">CtSA812</strain>
    </source>
</reference>
<proteinExistence type="predicted"/>
<name>A0A8S5U3H6_9CAUD</name>
<organism evidence="1">
    <name type="scientific">Siphoviridae sp. ctSA812</name>
    <dbReference type="NCBI Taxonomy" id="2825508"/>
    <lineage>
        <taxon>Viruses</taxon>
        <taxon>Duplodnaviria</taxon>
        <taxon>Heunggongvirae</taxon>
        <taxon>Uroviricota</taxon>
        <taxon>Caudoviricetes</taxon>
    </lineage>
</organism>